<gene>
    <name evidence="1" type="ORF">V7S43_007563</name>
</gene>
<accession>A0ABD3FLY3</accession>
<dbReference type="AlphaFoldDB" id="A0ABD3FLY3"/>
<keyword evidence="2" id="KW-1185">Reference proteome</keyword>
<dbReference type="EMBL" id="JBIMZQ010000014">
    <property type="protein sequence ID" value="KAL3667336.1"/>
    <property type="molecule type" value="Genomic_DNA"/>
</dbReference>
<evidence type="ECO:0000313" key="2">
    <source>
        <dbReference type="Proteomes" id="UP001632037"/>
    </source>
</evidence>
<name>A0ABD3FLY3_9STRA</name>
<sequence length="167" mass="18730">MEPMRRPGDLPTGYESGTIKECALLSEPTIESVHFGVTLEWNPKSIHEFVQVANTEHIDEQLPVWISQPRGQITEQKLKSDVMAYLGDVSGGLASANDLGPNTLQQHWNITKRFAHIEDEGFIQACMARLDADAFFAAVFVRYECPGFGTQPARFEPPPMPKRQVFL</sequence>
<evidence type="ECO:0008006" key="3">
    <source>
        <dbReference type="Google" id="ProtNLM"/>
    </source>
</evidence>
<reference evidence="1 2" key="1">
    <citation type="submission" date="2024-09" db="EMBL/GenBank/DDBJ databases">
        <title>Genome sequencing and assembly of Phytophthora oleae, isolate VK10A, causative agent of rot of olive drupes.</title>
        <authorList>
            <person name="Conti Taguali S."/>
            <person name="Riolo M."/>
            <person name="La Spada F."/>
            <person name="Cacciola S.O."/>
            <person name="Dionisio G."/>
        </authorList>
    </citation>
    <scope>NUCLEOTIDE SEQUENCE [LARGE SCALE GENOMIC DNA]</scope>
    <source>
        <strain evidence="1 2">VK10A</strain>
    </source>
</reference>
<evidence type="ECO:0000313" key="1">
    <source>
        <dbReference type="EMBL" id="KAL3667336.1"/>
    </source>
</evidence>
<dbReference type="Proteomes" id="UP001632037">
    <property type="component" value="Unassembled WGS sequence"/>
</dbReference>
<comment type="caution">
    <text evidence="1">The sequence shown here is derived from an EMBL/GenBank/DDBJ whole genome shotgun (WGS) entry which is preliminary data.</text>
</comment>
<organism evidence="1 2">
    <name type="scientific">Phytophthora oleae</name>
    <dbReference type="NCBI Taxonomy" id="2107226"/>
    <lineage>
        <taxon>Eukaryota</taxon>
        <taxon>Sar</taxon>
        <taxon>Stramenopiles</taxon>
        <taxon>Oomycota</taxon>
        <taxon>Peronosporomycetes</taxon>
        <taxon>Peronosporales</taxon>
        <taxon>Peronosporaceae</taxon>
        <taxon>Phytophthora</taxon>
    </lineage>
</organism>
<protein>
    <recommendedName>
        <fullName evidence="3">PiggyBac transposable element-derived protein domain-containing protein</fullName>
    </recommendedName>
</protein>
<proteinExistence type="predicted"/>